<feature type="compositionally biased region" description="Low complexity" evidence="1">
    <location>
        <begin position="51"/>
        <end position="62"/>
    </location>
</feature>
<organism evidence="2 3">
    <name type="scientific">Rothia kristinae</name>
    <dbReference type="NCBI Taxonomy" id="37923"/>
    <lineage>
        <taxon>Bacteria</taxon>
        <taxon>Bacillati</taxon>
        <taxon>Actinomycetota</taxon>
        <taxon>Actinomycetes</taxon>
        <taxon>Micrococcales</taxon>
        <taxon>Micrococcaceae</taxon>
        <taxon>Rothia</taxon>
    </lineage>
</organism>
<dbReference type="AlphaFoldDB" id="A0A657IVE9"/>
<dbReference type="Proteomes" id="UP000092021">
    <property type="component" value="Unassembled WGS sequence"/>
</dbReference>
<feature type="region of interest" description="Disordered" evidence="1">
    <location>
        <begin position="1"/>
        <end position="70"/>
    </location>
</feature>
<proteinExistence type="predicted"/>
<evidence type="ECO:0000313" key="2">
    <source>
        <dbReference type="EMBL" id="OAX65955.1"/>
    </source>
</evidence>
<dbReference type="EMBL" id="LWGZ01000255">
    <property type="protein sequence ID" value="OAX65955.1"/>
    <property type="molecule type" value="Genomic_DNA"/>
</dbReference>
<name>A0A657IVE9_9MICC</name>
<accession>A0A657IVE9</accession>
<comment type="caution">
    <text evidence="2">The sequence shown here is derived from an EMBL/GenBank/DDBJ whole genome shotgun (WGS) entry which is preliminary data.</text>
</comment>
<evidence type="ECO:0000256" key="1">
    <source>
        <dbReference type="SAM" id="MobiDB-lite"/>
    </source>
</evidence>
<evidence type="ECO:0000313" key="3">
    <source>
        <dbReference type="Proteomes" id="UP000092021"/>
    </source>
</evidence>
<gene>
    <name evidence="2" type="ORF">A5N15_02840</name>
</gene>
<sequence>MVQARGGSIGPASGTVAAGGPDTGISEGGVPQSEAPEGLAEREVLRRSPRPRAAGPLLPRAAESLLATPC</sequence>
<protein>
    <submittedName>
        <fullName evidence="2">Uncharacterized protein</fullName>
    </submittedName>
</protein>
<reference evidence="2 3" key="1">
    <citation type="submission" date="2016-04" db="EMBL/GenBank/DDBJ databases">
        <title>Identification of putative biosynthetic pathways for the production of bioactive secondary metabolites by the marine actinomycete Kocuria kristinae RUTW2-3.</title>
        <authorList>
            <person name="Waterworth S.C."/>
            <person name="Walmsley T.A."/>
            <person name="Matongo T."/>
            <person name="Davies-Coleman M.T."/>
            <person name="Dorrington R.A."/>
        </authorList>
    </citation>
    <scope>NUCLEOTIDE SEQUENCE [LARGE SCALE GENOMIC DNA]</scope>
    <source>
        <strain evidence="2 3">RUTW4-5</strain>
    </source>
</reference>